<evidence type="ECO:0000313" key="2">
    <source>
        <dbReference type="EMBL" id="MBV6341899.1"/>
    </source>
</evidence>
<keyword evidence="3" id="KW-1185">Reference proteome</keyword>
<evidence type="ECO:0000256" key="1">
    <source>
        <dbReference type="SAM" id="Coils"/>
    </source>
</evidence>
<proteinExistence type="predicted"/>
<keyword evidence="1" id="KW-0175">Coiled coil</keyword>
<comment type="caution">
    <text evidence="2">The sequence shown here is derived from an EMBL/GenBank/DDBJ whole genome shotgun (WGS) entry which is preliminary data.</text>
</comment>
<dbReference type="RefSeq" id="WP_218252529.1">
    <property type="nucleotide sequence ID" value="NZ_JABXWD010000165.1"/>
</dbReference>
<reference evidence="2 3" key="1">
    <citation type="journal article" date="2020" name="J Geophys Res Biogeosci">
        <title>Magnetotaxis as an Adaptation to Enable Bacterial Shuttling of Microbial Sulfur and Sulfur Cycling Across Aquatic Oxic#Anoxic Interfaces.</title>
        <authorList>
            <person name="Li J."/>
            <person name="Liu P."/>
            <person name="Wang J."/>
            <person name="Roberts A.P."/>
            <person name="Pan Y."/>
        </authorList>
    </citation>
    <scope>NUCLEOTIDE SEQUENCE [LARGE SCALE GENOMIC DNA]</scope>
    <source>
        <strain evidence="2 3">MYR-1_YQ</strain>
    </source>
</reference>
<organism evidence="2 3">
    <name type="scientific">Candidatus Magnetobacterium casense</name>
    <dbReference type="NCBI Taxonomy" id="1455061"/>
    <lineage>
        <taxon>Bacteria</taxon>
        <taxon>Pseudomonadati</taxon>
        <taxon>Nitrospirota</taxon>
        <taxon>Thermodesulfovibrionia</taxon>
        <taxon>Thermodesulfovibrionales</taxon>
        <taxon>Candidatus Magnetobacteriaceae</taxon>
        <taxon>Candidatus Magnetobacterium</taxon>
    </lineage>
</organism>
<name>A0ABS6RZ23_9BACT</name>
<gene>
    <name evidence="2" type="ORF">HWQ67_09905</name>
</gene>
<protein>
    <submittedName>
        <fullName evidence="2">Uncharacterized protein</fullName>
    </submittedName>
</protein>
<dbReference type="Proteomes" id="UP001196980">
    <property type="component" value="Unassembled WGS sequence"/>
</dbReference>
<accession>A0ABS6RZ23</accession>
<evidence type="ECO:0000313" key="3">
    <source>
        <dbReference type="Proteomes" id="UP001196980"/>
    </source>
</evidence>
<sequence length="238" mass="26908">MPPPQDGEELQLYLRGKLKQVKNKISKGEGDVLKKVYEIEHDLINALIGGIARQHEGRAEETLHDRIFWEGVFGSFDKNIGKLMEISAQQNALEDTVPMDSCDQQETEDLLSLDNSDLLSTSNRADVLMSEVESGKTSDSAAENIAVLKEEVIVLMGYGDTVKGVIRKLQTIKELNDRLYVQNKNRAEKSKNLQAILTDYNRSNQELQVYIRVLENAFTELQEKVKDLKITKKPSSTR</sequence>
<dbReference type="EMBL" id="JABXWD010000165">
    <property type="protein sequence ID" value="MBV6341899.1"/>
    <property type="molecule type" value="Genomic_DNA"/>
</dbReference>
<feature type="coiled-coil region" evidence="1">
    <location>
        <begin position="204"/>
        <end position="231"/>
    </location>
</feature>